<dbReference type="EMBL" id="CP023671">
    <property type="protein sequence ID" value="AYE35697.1"/>
    <property type="molecule type" value="Genomic_DNA"/>
</dbReference>
<evidence type="ECO:0008006" key="6">
    <source>
        <dbReference type="Google" id="ProtNLM"/>
    </source>
</evidence>
<keyword evidence="1" id="KW-0472">Membrane</keyword>
<evidence type="ECO:0000313" key="4">
    <source>
        <dbReference type="Proteomes" id="UP000280586"/>
    </source>
</evidence>
<reference evidence="3" key="2">
    <citation type="submission" date="2022-06" db="EMBL/GenBank/DDBJ databases">
        <authorList>
            <person name="Holder M.E."/>
            <person name="Ajami N.J."/>
            <person name="Petrosino J.F."/>
        </authorList>
    </citation>
    <scope>NUCLEOTIDE SEQUENCE</scope>
    <source>
        <strain evidence="3">RMA 8861</strain>
    </source>
</reference>
<feature type="transmembrane region" description="Helical" evidence="1">
    <location>
        <begin position="781"/>
        <end position="798"/>
    </location>
</feature>
<dbReference type="Proteomes" id="UP000280586">
    <property type="component" value="Chromosome"/>
</dbReference>
<dbReference type="RefSeq" id="WP_120141018.1">
    <property type="nucleotide sequence ID" value="NZ_CP023671.1"/>
</dbReference>
<keyword evidence="1" id="KW-0812">Transmembrane</keyword>
<reference evidence="2 4" key="1">
    <citation type="submission" date="2017-09" db="EMBL/GenBank/DDBJ databases">
        <authorList>
            <person name="Thomas P."/>
            <person name="Seyboldt C."/>
        </authorList>
    </citation>
    <scope>NUCLEOTIDE SEQUENCE [LARGE SCALE GENOMIC DNA]</scope>
    <source>
        <strain evidence="2 4">DSM 7534</strain>
    </source>
</reference>
<dbReference type="EMBL" id="CP099799">
    <property type="protein sequence ID" value="USS02312.1"/>
    <property type="molecule type" value="Genomic_DNA"/>
</dbReference>
<evidence type="ECO:0000313" key="2">
    <source>
        <dbReference type="EMBL" id="AYE35697.1"/>
    </source>
</evidence>
<proteinExistence type="predicted"/>
<feature type="transmembrane region" description="Helical" evidence="1">
    <location>
        <begin position="560"/>
        <end position="583"/>
    </location>
</feature>
<evidence type="ECO:0000313" key="5">
    <source>
        <dbReference type="Proteomes" id="UP001055437"/>
    </source>
</evidence>
<feature type="transmembrane region" description="Helical" evidence="1">
    <location>
        <begin position="589"/>
        <end position="610"/>
    </location>
</feature>
<name>A0A9N7PLP0_CLOSE</name>
<dbReference type="KEGG" id="csep:CP523_15355"/>
<keyword evidence="5" id="KW-1185">Reference proteome</keyword>
<feature type="transmembrane region" description="Helical" evidence="1">
    <location>
        <begin position="518"/>
        <end position="539"/>
    </location>
</feature>
<organism evidence="2 4">
    <name type="scientific">Clostridium septicum</name>
    <dbReference type="NCBI Taxonomy" id="1504"/>
    <lineage>
        <taxon>Bacteria</taxon>
        <taxon>Bacillati</taxon>
        <taxon>Bacillota</taxon>
        <taxon>Clostridia</taxon>
        <taxon>Eubacteriales</taxon>
        <taxon>Clostridiaceae</taxon>
        <taxon>Clostridium</taxon>
    </lineage>
</organism>
<feature type="transmembrane region" description="Helical" evidence="1">
    <location>
        <begin position="810"/>
        <end position="835"/>
    </location>
</feature>
<accession>A0A9N7PLP0</accession>
<keyword evidence="1" id="KW-1133">Transmembrane helix</keyword>
<protein>
    <recommendedName>
        <fullName evidence="6">Phage tail tape measure protein</fullName>
    </recommendedName>
</protein>
<dbReference type="GeneID" id="303562067"/>
<evidence type="ECO:0000313" key="3">
    <source>
        <dbReference type="EMBL" id="USS02312.1"/>
    </source>
</evidence>
<dbReference type="Proteomes" id="UP001055437">
    <property type="component" value="Chromosome"/>
</dbReference>
<evidence type="ECO:0000256" key="1">
    <source>
        <dbReference type="SAM" id="Phobius"/>
    </source>
</evidence>
<gene>
    <name evidence="2" type="ORF">CP523_15355</name>
    <name evidence="3" type="ORF">NH397_07830</name>
</gene>
<feature type="transmembrane region" description="Helical" evidence="1">
    <location>
        <begin position="453"/>
        <end position="472"/>
    </location>
</feature>
<feature type="transmembrane region" description="Helical" evidence="1">
    <location>
        <begin position="493"/>
        <end position="512"/>
    </location>
</feature>
<sequence length="1363" mass="148923">MTLEELEVVINANTRQFNTQVAQVQSKVDSMATRVNNKIDSMSGTFAKLGKILASAFAITAIGRFTKSCLDLGSNLAEVQNVVDVTFGSMSDKVNEFAKNAWQTVGLSETMAKQYMGNFGAMSKSMGFTVDSAEQMAETLTNLSGDVASFYNIKQNEAYTKLKSVFTGETETLKELGVVMTQENLNQYALANGYGKTTEKMNQQEKVALRLAYVTNNLSAANGDFARTSGSWANQVRLLSLQYRSFKSAIGQGLIAVLTPVINVINTIMSKLVQMANTFNSVLSAIGFNITGGSGGSSGPIAFNGATSGIDGATDAMNNLGGATDGVGKSADKTKKKLEALMGIDEINKVNSNDDSGSGGNGGAGGLGSIASPSIDTSATENSLSEFSNKVNKILSELLSPLKKAWDNYGDWFLSKWDYFKKAFGYSCDELKNFLISVWNHGGKEFVQHMAEIGIVIGGVAVQIGGDILVALGRLWRHINPDNNSYTRKFINAMNSLAIAVRDFIISAGNWFGKFLDLGGQAFINVIGDIVVLLGTILAKVIRDAIKFITNFMNSWARSAIIGTVAMTLNIVAGVIKALLIVIEKCHKVLELFISLWAAWKVTNLVTNFLSVTNSLKAMKDGFLIAKEEMKLFNTVGGKLANKLFKVGTSLTNTKELGKSAIMTLKSLGESIYLNTLYLKDWIVALGKNTIMALKSFGQTIYLSTLYLKDWIAALGKNTVIALKSFGQTIYLSTLYLKDWIVALGKNATKALVNFGQNIKFNLWYLKELAIEMGVKAVKSLVKFIISIGTNTAALIGLTTAEGTATTGAIALGLALDALGIGLIIAAASGLIIVIKKLGDKFGWWSKISNALGSVLGWIGEKVGWLWDKIKSFFGWDTDAAVKENIEEIGTVAEDAAKTTDDAFGTATSNVNKYLDSIHFNATRLSQEVDEATKSATEKFGMLSQNAQDYLDAIYEHNTEKLAEMGDNQSIYNEEVKSMYSDLTEAEKNEFMKRYGIIQGINDDMLNYEGLKYDERVARHTAYLQTIEKDESLSYQEKKEKMDQANADFQAGIDAEVQKYHDSIVSKQQALDELLATHGNTTDQGKVYEQDLRDAIAADRESIENLTKTSYDNQVKTTEEATQAMSQANKDNAKEQEEAYKNLTTIVDESMSKINDSLSGARENIELFANDSNNLSNKLRNLFDKLSSEFTKAGNMIKSTLTQIQNIAINTTSNIRNNITNNMKEAYRNVSNYINNIKSLFNNFDATLRVKIPHFYMEGSFNAETKEVPRVGVNYFAKGGIVDRATLGIVGEAGREAIMPLENNTGWITDLAEKVATRMPQRSNDNYSSGDLTLIIDGSVIGKVALKQLKRMQRQGNITLIPT</sequence>